<organism evidence="1 2">
    <name type="scientific">Hominibacterium faecale</name>
    <dbReference type="NCBI Taxonomy" id="2839743"/>
    <lineage>
        <taxon>Bacteria</taxon>
        <taxon>Bacillati</taxon>
        <taxon>Bacillota</taxon>
        <taxon>Clostridia</taxon>
        <taxon>Peptostreptococcales</taxon>
        <taxon>Anaerovoracaceae</taxon>
        <taxon>Hominibacterium</taxon>
    </lineage>
</organism>
<name>A0A9J6QTS1_9FIRM</name>
<comment type="caution">
    <text evidence="1">The sequence shown here is derived from an EMBL/GenBank/DDBJ whole genome shotgun (WGS) entry which is preliminary data.</text>
</comment>
<accession>A0A9J6QTS1</accession>
<dbReference type="InterPro" id="IPR045633">
    <property type="entry name" value="DUF6414"/>
</dbReference>
<proteinExistence type="predicted"/>
<dbReference type="AlphaFoldDB" id="A0A9J6QTS1"/>
<reference evidence="1" key="1">
    <citation type="submission" date="2022-09" db="EMBL/GenBank/DDBJ databases">
        <title>Culturomic study of gut microbiota in children with autism spectrum disorder.</title>
        <authorList>
            <person name="Efimov B.A."/>
            <person name="Chaplin A.V."/>
            <person name="Sokolova S.R."/>
            <person name="Pikina A.P."/>
            <person name="Korzhanova M."/>
            <person name="Belova V."/>
            <person name="Korostin D."/>
        </authorList>
    </citation>
    <scope>NUCLEOTIDE SEQUENCE</scope>
    <source>
        <strain evidence="1">ASD5510</strain>
    </source>
</reference>
<dbReference type="EMBL" id="JAOSHN010000004">
    <property type="protein sequence ID" value="MCU7378964.1"/>
    <property type="molecule type" value="Genomic_DNA"/>
</dbReference>
<keyword evidence="2" id="KW-1185">Reference proteome</keyword>
<gene>
    <name evidence="1" type="ORF">OBO34_11415</name>
</gene>
<protein>
    <submittedName>
        <fullName evidence="1">Uncharacterized protein</fullName>
    </submittedName>
</protein>
<evidence type="ECO:0000313" key="1">
    <source>
        <dbReference type="EMBL" id="MCU7378964.1"/>
    </source>
</evidence>
<dbReference type="RefSeq" id="WP_253021190.1">
    <property type="nucleotide sequence ID" value="NZ_JAOSHN010000004.1"/>
</dbReference>
<evidence type="ECO:0000313" key="2">
    <source>
        <dbReference type="Proteomes" id="UP001065549"/>
    </source>
</evidence>
<sequence length="300" mass="33282">MKQFLYLDIDIVNSIIAQSEQGLIQSLSNEQVSSDTESDNSKKAANISAKLGGSLVKLAKAEANLSGSLESVESSSSTSTSREIISKTMHDAAFDIAYSHISPIKIVNGDQGADDTGNYIEMTRVFDFVDFDYLEGLFEKEGIIDFIKKNTAEQIEAEAEKIKEEYNREQLRKSGINFKAEIKKAIAVSDKQFDDIAIIIRALRGLIPYNRMLISNDGYLIPLNTKYFRVDPIDLGFKYGGEITCVGMVTNIIGEDTNPNDDKNIFATLQFTANEVLRSMLPTNQNNLCVVHPIAIYYGS</sequence>
<dbReference type="Pfam" id="PF19952">
    <property type="entry name" value="DUF6414"/>
    <property type="match status" value="1"/>
</dbReference>
<dbReference type="Proteomes" id="UP001065549">
    <property type="component" value="Unassembled WGS sequence"/>
</dbReference>